<evidence type="ECO:0000256" key="5">
    <source>
        <dbReference type="SAM" id="MobiDB-lite"/>
    </source>
</evidence>
<evidence type="ECO:0000256" key="4">
    <source>
        <dbReference type="PROSITE-ProRule" id="PRU00125"/>
    </source>
</evidence>
<dbReference type="GO" id="GO:0051371">
    <property type="term" value="F:muscle alpha-actinin binding"/>
    <property type="evidence" value="ECO:0007669"/>
    <property type="project" value="TreeGrafter"/>
</dbReference>
<dbReference type="GO" id="GO:0031941">
    <property type="term" value="C:filamentous actin"/>
    <property type="evidence" value="ECO:0007669"/>
    <property type="project" value="TreeGrafter"/>
</dbReference>
<dbReference type="GO" id="GO:0046872">
    <property type="term" value="F:metal ion binding"/>
    <property type="evidence" value="ECO:0007669"/>
    <property type="project" value="UniProtKB-KW"/>
</dbReference>
<dbReference type="InterPro" id="IPR050604">
    <property type="entry name" value="PDZ-LIM_domain"/>
</dbReference>
<sequence>ASPVYQAARDPDQARLSCSTHMQSRSFQVLAHMTGTRTGQQEVEEEVLRRSSSTEHAPASAGSAPLCCHAASGLRPCSSQSVQSASSHATGGAGPAPTLPSSAAAAAAAAVPATAHAAELHSDPPPPPSPPWPGAWPRGRSGSRPAAGPPCVEPATASSGEPLLAPSTARRSLTLLVCCRATRGPFLVALGRSWHPEEFTCHYCHASLADVSFVEEQNNVYCENCYGEFFAPTCARCSTKIMGVRPRRPRRPPQAPGGDVCVCVLQEVMHALRQTWHTSCFVCAACGRAFGNSLFHMEDGEPYCEKDYVALFSTKCHGCDFPVEAGDKFIEALGHTWHDTCFVCAVSVCHVNLEGQPFYSKKDKPLCKKHAHAINV</sequence>
<dbReference type="SMART" id="SM00132">
    <property type="entry name" value="LIM"/>
    <property type="match status" value="3"/>
</dbReference>
<dbReference type="PANTHER" id="PTHR24214">
    <property type="entry name" value="PDZ AND LIM DOMAIN PROTEIN ZASP"/>
    <property type="match status" value="1"/>
</dbReference>
<dbReference type="GO" id="GO:0007507">
    <property type="term" value="P:heart development"/>
    <property type="evidence" value="ECO:0007669"/>
    <property type="project" value="TreeGrafter"/>
</dbReference>
<reference evidence="7" key="1">
    <citation type="journal article" date="2004" name="Nature">
        <title>Genome duplication in the teleost fish Tetraodon nigroviridis reveals the early vertebrate proto-karyotype.</title>
        <authorList>
            <person name="Jaillon O."/>
            <person name="Aury J.-M."/>
            <person name="Brunet F."/>
            <person name="Petit J.-L."/>
            <person name="Stange-Thomann N."/>
            <person name="Mauceli E."/>
            <person name="Bouneau L."/>
            <person name="Fischer C."/>
            <person name="Ozouf-Costaz C."/>
            <person name="Bernot A."/>
            <person name="Nicaud S."/>
            <person name="Jaffe D."/>
            <person name="Fisher S."/>
            <person name="Lutfalla G."/>
            <person name="Dossat C."/>
            <person name="Segurens B."/>
            <person name="Dasilva C."/>
            <person name="Salanoubat M."/>
            <person name="Levy M."/>
            <person name="Boudet N."/>
            <person name="Castellano S."/>
            <person name="Anthouard V."/>
            <person name="Jubin C."/>
            <person name="Castelli V."/>
            <person name="Katinka M."/>
            <person name="Vacherie B."/>
            <person name="Biemont C."/>
            <person name="Skalli Z."/>
            <person name="Cattolico L."/>
            <person name="Poulain J."/>
            <person name="De Berardinis V."/>
            <person name="Cruaud C."/>
            <person name="Duprat S."/>
            <person name="Brottier P."/>
            <person name="Coutanceau J.-P."/>
            <person name="Gouzy J."/>
            <person name="Parra G."/>
            <person name="Lardier G."/>
            <person name="Chapple C."/>
            <person name="McKernan K.J."/>
            <person name="McEwan P."/>
            <person name="Bosak S."/>
            <person name="Kellis M."/>
            <person name="Volff J.-N."/>
            <person name="Guigo R."/>
            <person name="Zody M.C."/>
            <person name="Mesirov J."/>
            <person name="Lindblad-Toh K."/>
            <person name="Birren B."/>
            <person name="Nusbaum C."/>
            <person name="Kahn D."/>
            <person name="Robinson-Rechavi M."/>
            <person name="Laudet V."/>
            <person name="Schachter V."/>
            <person name="Quetier F."/>
            <person name="Saurin W."/>
            <person name="Scarpelli C."/>
            <person name="Wincker P."/>
            <person name="Lander E.S."/>
            <person name="Weissenbach J."/>
            <person name="Roest Crollius H."/>
        </authorList>
    </citation>
    <scope>NUCLEOTIDE SEQUENCE [LARGE SCALE GENOMIC DNA]</scope>
</reference>
<dbReference type="FunFam" id="2.10.110.10:FF:000020">
    <property type="entry name" value="PDZ and LIM domain protein 5"/>
    <property type="match status" value="1"/>
</dbReference>
<gene>
    <name evidence="7" type="ORF">GSTENG00034591001</name>
</gene>
<accession>Q4RGZ1</accession>
<dbReference type="PANTHER" id="PTHR24214:SF9">
    <property type="entry name" value="LIM DOMAIN-BINDING PROTEIN 3"/>
    <property type="match status" value="1"/>
</dbReference>
<feature type="compositionally biased region" description="Pro residues" evidence="5">
    <location>
        <begin position="123"/>
        <end position="134"/>
    </location>
</feature>
<dbReference type="Pfam" id="PF00412">
    <property type="entry name" value="LIM"/>
    <property type="match status" value="3"/>
</dbReference>
<keyword evidence="1 4" id="KW-0479">Metal-binding</keyword>
<evidence type="ECO:0000256" key="2">
    <source>
        <dbReference type="ARBA" id="ARBA00022833"/>
    </source>
</evidence>
<dbReference type="GO" id="GO:0003779">
    <property type="term" value="F:actin binding"/>
    <property type="evidence" value="ECO:0007669"/>
    <property type="project" value="TreeGrafter"/>
</dbReference>
<dbReference type="InterPro" id="IPR001781">
    <property type="entry name" value="Znf_LIM"/>
</dbReference>
<dbReference type="KEGG" id="tng:GSTEN00034591G001"/>
<comment type="caution">
    <text evidence="7">The sequence shown here is derived from an EMBL/GenBank/DDBJ whole genome shotgun (WGS) entry which is preliminary data.</text>
</comment>
<protein>
    <submittedName>
        <fullName evidence="7">(spotted green pufferfish) hypothetical protein</fullName>
    </submittedName>
</protein>
<dbReference type="GO" id="GO:0030018">
    <property type="term" value="C:Z disc"/>
    <property type="evidence" value="ECO:0007669"/>
    <property type="project" value="TreeGrafter"/>
</dbReference>
<dbReference type="PROSITE" id="PS50023">
    <property type="entry name" value="LIM_DOMAIN_2"/>
    <property type="match status" value="1"/>
</dbReference>
<evidence type="ECO:0000259" key="6">
    <source>
        <dbReference type="PROSITE" id="PS50023"/>
    </source>
</evidence>
<dbReference type="FunFam" id="2.10.110.10:FF:000010">
    <property type="entry name" value="PDZ and LIM domain protein 5"/>
    <property type="match status" value="1"/>
</dbReference>
<dbReference type="AlphaFoldDB" id="Q4RGZ1"/>
<dbReference type="GO" id="GO:0030036">
    <property type="term" value="P:actin cytoskeleton organization"/>
    <property type="evidence" value="ECO:0007669"/>
    <property type="project" value="TreeGrafter"/>
</dbReference>
<dbReference type="SUPFAM" id="SSF57716">
    <property type="entry name" value="Glucocorticoid receptor-like (DNA-binding domain)"/>
    <property type="match status" value="2"/>
</dbReference>
<keyword evidence="2 4" id="KW-0862">Zinc</keyword>
<dbReference type="GO" id="GO:0005912">
    <property type="term" value="C:adherens junction"/>
    <property type="evidence" value="ECO:0007669"/>
    <property type="project" value="TreeGrafter"/>
</dbReference>
<name>Q4RGZ1_TETNG</name>
<feature type="region of interest" description="Disordered" evidence="5">
    <location>
        <begin position="78"/>
        <end position="163"/>
    </location>
</feature>
<feature type="domain" description="LIM zinc-binding" evidence="6">
    <location>
        <begin position="232"/>
        <end position="314"/>
    </location>
</feature>
<dbReference type="GO" id="GO:0061061">
    <property type="term" value="P:muscle structure development"/>
    <property type="evidence" value="ECO:0007669"/>
    <property type="project" value="TreeGrafter"/>
</dbReference>
<dbReference type="GO" id="GO:0001725">
    <property type="term" value="C:stress fiber"/>
    <property type="evidence" value="ECO:0007669"/>
    <property type="project" value="TreeGrafter"/>
</dbReference>
<organism evidence="7">
    <name type="scientific">Tetraodon nigroviridis</name>
    <name type="common">Spotted green pufferfish</name>
    <name type="synonym">Chelonodon nigroviridis</name>
    <dbReference type="NCBI Taxonomy" id="99883"/>
    <lineage>
        <taxon>Eukaryota</taxon>
        <taxon>Metazoa</taxon>
        <taxon>Chordata</taxon>
        <taxon>Craniata</taxon>
        <taxon>Vertebrata</taxon>
        <taxon>Euteleostomi</taxon>
        <taxon>Actinopterygii</taxon>
        <taxon>Neopterygii</taxon>
        <taxon>Teleostei</taxon>
        <taxon>Neoteleostei</taxon>
        <taxon>Acanthomorphata</taxon>
        <taxon>Eupercaria</taxon>
        <taxon>Tetraodontiformes</taxon>
        <taxon>Tetradontoidea</taxon>
        <taxon>Tetraodontidae</taxon>
        <taxon>Tetraodon</taxon>
    </lineage>
</organism>
<reference evidence="7" key="2">
    <citation type="submission" date="2004-02" db="EMBL/GenBank/DDBJ databases">
        <authorList>
            <consortium name="Genoscope"/>
            <consortium name="Whitehead Institute Centre for Genome Research"/>
        </authorList>
    </citation>
    <scope>NUCLEOTIDE SEQUENCE</scope>
</reference>
<dbReference type="CDD" id="cd09454">
    <property type="entry name" value="LIM1_ZASP_Cypher"/>
    <property type="match status" value="1"/>
</dbReference>
<proteinExistence type="predicted"/>
<dbReference type="OrthoDB" id="5911912at2759"/>
<feature type="non-terminal residue" evidence="7">
    <location>
        <position position="1"/>
    </location>
</feature>
<dbReference type="Gene3D" id="2.10.110.10">
    <property type="entry name" value="Cysteine Rich Protein"/>
    <property type="match status" value="3"/>
</dbReference>
<dbReference type="EMBL" id="CAAE01015083">
    <property type="protein sequence ID" value="CAG12341.1"/>
    <property type="molecule type" value="Genomic_DNA"/>
</dbReference>
<evidence type="ECO:0000256" key="3">
    <source>
        <dbReference type="ARBA" id="ARBA00023038"/>
    </source>
</evidence>
<keyword evidence="3 4" id="KW-0440">LIM domain</keyword>
<feature type="compositionally biased region" description="Low complexity" evidence="5">
    <location>
        <begin position="78"/>
        <end position="117"/>
    </location>
</feature>
<evidence type="ECO:0000313" key="7">
    <source>
        <dbReference type="EMBL" id="CAG12341.1"/>
    </source>
</evidence>
<evidence type="ECO:0000256" key="1">
    <source>
        <dbReference type="ARBA" id="ARBA00022723"/>
    </source>
</evidence>